<dbReference type="PANTHER" id="PTHR12280:SF35">
    <property type="entry name" value="4'-PHOSPHOPANTETHEINE PHOSPHATASE"/>
    <property type="match status" value="1"/>
</dbReference>
<dbReference type="AlphaFoldDB" id="A0A1I7W718"/>
<evidence type="ECO:0000256" key="8">
    <source>
        <dbReference type="ARBA" id="ARBA00022801"/>
    </source>
</evidence>
<dbReference type="SUPFAM" id="SSF53067">
    <property type="entry name" value="Actin-like ATPase domain"/>
    <property type="match status" value="1"/>
</dbReference>
<dbReference type="WBParaSite" id="Hba_00408">
    <property type="protein sequence ID" value="Hba_00408"/>
    <property type="gene ID" value="Hba_00408"/>
</dbReference>
<dbReference type="InterPro" id="IPR011527">
    <property type="entry name" value="ABC1_TM_dom"/>
</dbReference>
<reference evidence="20" key="1">
    <citation type="submission" date="2016-11" db="UniProtKB">
        <authorList>
            <consortium name="WormBaseParasite"/>
        </authorList>
    </citation>
    <scope>IDENTIFICATION</scope>
</reference>
<keyword evidence="6 16" id="KW-0812">Transmembrane</keyword>
<comment type="cofactor">
    <cofactor evidence="2">
        <name>Ni(2+)</name>
        <dbReference type="ChEBI" id="CHEBI:49786"/>
    </cofactor>
</comment>
<comment type="catalytic activity">
    <reaction evidence="13">
        <text>(R)-4'-phospho-S-sulfopantetheine + H2O = (R)-S-sulfopantetheine + phosphate</text>
        <dbReference type="Rhea" id="RHEA:68340"/>
        <dbReference type="ChEBI" id="CHEBI:15377"/>
        <dbReference type="ChEBI" id="CHEBI:43474"/>
        <dbReference type="ChEBI" id="CHEBI:177302"/>
        <dbReference type="ChEBI" id="CHEBI:177303"/>
    </reaction>
    <physiologicalReaction direction="left-to-right" evidence="13">
        <dbReference type="Rhea" id="RHEA:68341"/>
    </physiologicalReaction>
</comment>
<keyword evidence="12" id="KW-0464">Manganese</keyword>
<evidence type="ECO:0000256" key="7">
    <source>
        <dbReference type="ARBA" id="ARBA00022723"/>
    </source>
</evidence>
<keyword evidence="8" id="KW-0378">Hydrolase</keyword>
<evidence type="ECO:0000259" key="18">
    <source>
        <dbReference type="Pfam" id="PF06472"/>
    </source>
</evidence>
<dbReference type="GO" id="GO:0046872">
    <property type="term" value="F:metal ion binding"/>
    <property type="evidence" value="ECO:0007669"/>
    <property type="project" value="UniProtKB-KW"/>
</dbReference>
<dbReference type="Pfam" id="PF03630">
    <property type="entry name" value="Fumble"/>
    <property type="match status" value="1"/>
</dbReference>
<evidence type="ECO:0000256" key="10">
    <source>
        <dbReference type="ARBA" id="ARBA00023074"/>
    </source>
</evidence>
<dbReference type="InterPro" id="IPR036075">
    <property type="entry name" value="ARMT-1-like_metal-bd_sf"/>
</dbReference>
<feature type="domain" description="ABC transmembrane type-1" evidence="18">
    <location>
        <begin position="579"/>
        <end position="662"/>
    </location>
</feature>
<evidence type="ECO:0000256" key="3">
    <source>
        <dbReference type="ARBA" id="ARBA00011388"/>
    </source>
</evidence>
<comment type="cofactor">
    <cofactor evidence="1">
        <name>Mn(2+)</name>
        <dbReference type="ChEBI" id="CHEBI:29035"/>
    </cofactor>
</comment>
<proteinExistence type="predicted"/>
<dbReference type="GO" id="GO:0004594">
    <property type="term" value="F:pantothenate kinase activity"/>
    <property type="evidence" value="ECO:0007669"/>
    <property type="project" value="TreeGrafter"/>
</dbReference>
<keyword evidence="5" id="KW-0533">Nickel</keyword>
<evidence type="ECO:0000256" key="14">
    <source>
        <dbReference type="ARBA" id="ARBA00032948"/>
    </source>
</evidence>
<evidence type="ECO:0000313" key="20">
    <source>
        <dbReference type="WBParaSite" id="Hba_00408"/>
    </source>
</evidence>
<evidence type="ECO:0000313" key="19">
    <source>
        <dbReference type="Proteomes" id="UP000095283"/>
    </source>
</evidence>
<dbReference type="SUPFAM" id="SSF111321">
    <property type="entry name" value="AF1104-like"/>
    <property type="match status" value="1"/>
</dbReference>
<evidence type="ECO:0000256" key="9">
    <source>
        <dbReference type="ARBA" id="ARBA00022989"/>
    </source>
</evidence>
<dbReference type="Gene3D" id="3.30.420.40">
    <property type="match status" value="1"/>
</dbReference>
<evidence type="ECO:0000256" key="11">
    <source>
        <dbReference type="ARBA" id="ARBA00023136"/>
    </source>
</evidence>
<dbReference type="Gene3D" id="1.20.1700.10">
    <property type="entry name" value="AF1104-like"/>
    <property type="match status" value="1"/>
</dbReference>
<keyword evidence="9 16" id="KW-1133">Transmembrane helix</keyword>
<dbReference type="GO" id="GO:0015937">
    <property type="term" value="P:coenzyme A biosynthetic process"/>
    <property type="evidence" value="ECO:0007669"/>
    <property type="project" value="InterPro"/>
</dbReference>
<dbReference type="InterPro" id="IPR002791">
    <property type="entry name" value="ARMT1-like_metal-bd"/>
</dbReference>
<evidence type="ECO:0000256" key="13">
    <source>
        <dbReference type="ARBA" id="ARBA00029347"/>
    </source>
</evidence>
<evidence type="ECO:0000256" key="6">
    <source>
        <dbReference type="ARBA" id="ARBA00022692"/>
    </source>
</evidence>
<keyword evidence="7" id="KW-0479">Metal-binding</keyword>
<evidence type="ECO:0000256" key="5">
    <source>
        <dbReference type="ARBA" id="ARBA00022596"/>
    </source>
</evidence>
<dbReference type="GO" id="GO:0005524">
    <property type="term" value="F:ATP binding"/>
    <property type="evidence" value="ECO:0007669"/>
    <property type="project" value="InterPro"/>
</dbReference>
<comment type="function">
    <text evidence="15">Phosphatase which shows a preference for 4'-phosphopantetheine and its oxidatively damaged forms (sulfonate or S-sulfonate), providing strong indirect evidence that the phosphatase activity pre-empts damage in the coenzyme A (CoA) pathway. Hydrolyzing excess 4'-phosphopantetheine could constitute a directed overflow mechanism to prevent its oxidation to the S-sulfonate, sulfonate, or other forms. Hydrolyzing 4'-phosphopantetheine sulfonate or S-sulfonate would forestall their conversion to inactive forms of CoA and acyl carrier protein. May play a role in the physiological regulation of CoA intracellular levels.</text>
</comment>
<dbReference type="Proteomes" id="UP000095283">
    <property type="component" value="Unplaced"/>
</dbReference>
<dbReference type="GO" id="GO:0005829">
    <property type="term" value="C:cytosol"/>
    <property type="evidence" value="ECO:0007669"/>
    <property type="project" value="TreeGrafter"/>
</dbReference>
<name>A0A1I7W718_HETBA</name>
<accession>A0A1I7W718</accession>
<feature type="transmembrane region" description="Helical" evidence="16">
    <location>
        <begin position="620"/>
        <end position="642"/>
    </location>
</feature>
<dbReference type="GO" id="GO:0005634">
    <property type="term" value="C:nucleus"/>
    <property type="evidence" value="ECO:0007669"/>
    <property type="project" value="TreeGrafter"/>
</dbReference>
<dbReference type="GO" id="GO:0140359">
    <property type="term" value="F:ABC-type transporter activity"/>
    <property type="evidence" value="ECO:0007669"/>
    <property type="project" value="InterPro"/>
</dbReference>
<dbReference type="InterPro" id="IPR004567">
    <property type="entry name" value="Type_II_PanK"/>
</dbReference>
<evidence type="ECO:0000256" key="12">
    <source>
        <dbReference type="ARBA" id="ARBA00023211"/>
    </source>
</evidence>
<organism evidence="19 20">
    <name type="scientific">Heterorhabditis bacteriophora</name>
    <name type="common">Entomopathogenic nematode worm</name>
    <dbReference type="NCBI Taxonomy" id="37862"/>
    <lineage>
        <taxon>Eukaryota</taxon>
        <taxon>Metazoa</taxon>
        <taxon>Ecdysozoa</taxon>
        <taxon>Nematoda</taxon>
        <taxon>Chromadorea</taxon>
        <taxon>Rhabditida</taxon>
        <taxon>Rhabditina</taxon>
        <taxon>Rhabditomorpha</taxon>
        <taxon>Strongyloidea</taxon>
        <taxon>Heterorhabditidae</taxon>
        <taxon>Heterorhabditis</taxon>
    </lineage>
</organism>
<evidence type="ECO:0000256" key="2">
    <source>
        <dbReference type="ARBA" id="ARBA00001967"/>
    </source>
</evidence>
<dbReference type="GO" id="GO:0016020">
    <property type="term" value="C:membrane"/>
    <property type="evidence" value="ECO:0007669"/>
    <property type="project" value="InterPro"/>
</dbReference>
<feature type="domain" description="Damage-control phosphatase ARMT1-like metal-binding" evidence="17">
    <location>
        <begin position="279"/>
        <end position="509"/>
    </location>
</feature>
<dbReference type="InterPro" id="IPR043129">
    <property type="entry name" value="ATPase_NBD"/>
</dbReference>
<protein>
    <recommendedName>
        <fullName evidence="4">4'-phosphopantetheine phosphatase</fullName>
    </recommendedName>
    <alternativeName>
        <fullName evidence="14">Inactive pantothenic acid kinase 4</fullName>
    </alternativeName>
</protein>
<evidence type="ECO:0000259" key="17">
    <source>
        <dbReference type="Pfam" id="PF01937"/>
    </source>
</evidence>
<dbReference type="PANTHER" id="PTHR12280">
    <property type="entry name" value="PANTOTHENATE KINASE"/>
    <property type="match status" value="1"/>
</dbReference>
<evidence type="ECO:0000256" key="16">
    <source>
        <dbReference type="SAM" id="Phobius"/>
    </source>
</evidence>
<comment type="subunit">
    <text evidence="3">Homodimer. Interacts with PKM.</text>
</comment>
<keyword evidence="10" id="KW-0944">Nitration</keyword>
<sequence length="678" mass="77623">MKGVFRFANLGLSGDIIAGSFGKCTKKAFADELKNSPDFKKNVVRSLLLMISNSIGQFAFMYAQREKTNRIYFDGFLIRNHAIIMRTISFAIEFWSEGTQQAHFLRHEGYTSAIGAYLKGASLIEQSEDNYGAGCMFVKQTITELIIEFLRNFEQYIFELYLYTKLFALDEAGRYSWHEYYTGCSDLGRFVPTAPLSMGFTAGVLELECADIILRPFPLLAEKVQEYKPDVVDLNHDEEARKFWLDTFENSVDKVMSMALKSQTCSNSAQHRVQIFRDKFLRQLSIIREKPFAYGNSNVRNLLDLREQILSEQEFDDSHLSQKTMENEMAFEEISQVLQSIDKVLDDDDRMFLVSRGLLAGNVFDWGAKKVIEMMESSGGLTFADAVATIPDRPWLIDSYDQFLHSLKSKIYKCAVIFVDNSGADFILGVIPFARELIRRGSKVIIVSNLSPALNDLTFGEMISMVPRLKEIDNVICEAIDNNCLMFEHSGQGSPCLDLRYIYLKFLRMAGQFCSTLLKVSSSDTQLRKTCWRYRFDELVFAKNSAWDLGLVSETISPKALFLRRNQSFWPQLTWMAALDQRITQDAERMCSLLAKNILPYLLISPGVIAWYTWKTWKAAGPIGVGIIYAYFIIGVIMNRILVSPITKWTARVEKSEGDFRFPPTAYEYFKRAIFMNL</sequence>
<dbReference type="Pfam" id="PF01937">
    <property type="entry name" value="ARMT1-like_dom"/>
    <property type="match status" value="1"/>
</dbReference>
<keyword evidence="11 16" id="KW-0472">Membrane</keyword>
<dbReference type="Pfam" id="PF06472">
    <property type="entry name" value="ABC_membrane_2"/>
    <property type="match status" value="1"/>
</dbReference>
<dbReference type="Gene3D" id="3.40.50.10880">
    <property type="entry name" value="Uncharacterised protein PF01937, DUF89, domain 3"/>
    <property type="match status" value="1"/>
</dbReference>
<evidence type="ECO:0000256" key="1">
    <source>
        <dbReference type="ARBA" id="ARBA00001936"/>
    </source>
</evidence>
<dbReference type="GO" id="GO:0016787">
    <property type="term" value="F:hydrolase activity"/>
    <property type="evidence" value="ECO:0007669"/>
    <property type="project" value="UniProtKB-KW"/>
</dbReference>
<evidence type="ECO:0000256" key="15">
    <source>
        <dbReference type="ARBA" id="ARBA00046055"/>
    </source>
</evidence>
<dbReference type="InterPro" id="IPR035073">
    <property type="entry name" value="At2g17340_3_helix_bundle"/>
</dbReference>
<keyword evidence="19" id="KW-1185">Reference proteome</keyword>
<evidence type="ECO:0000256" key="4">
    <source>
        <dbReference type="ARBA" id="ARBA00019490"/>
    </source>
</evidence>